<comment type="caution">
    <text evidence="1">The sequence shown here is derived from an EMBL/GenBank/DDBJ whole genome shotgun (WGS) entry which is preliminary data.</text>
</comment>
<accession>A0A371X724</accession>
<proteinExistence type="predicted"/>
<sequence>MLSFALLEEALYGAFVLVDAVAPPIGRALRIFETGFGEHPLAIFEADGGDHRGPSDAVR</sequence>
<organism evidence="1 2">
    <name type="scientific">Fulvimarina endophytica</name>
    <dbReference type="NCBI Taxonomy" id="2293836"/>
    <lineage>
        <taxon>Bacteria</taxon>
        <taxon>Pseudomonadati</taxon>
        <taxon>Pseudomonadota</taxon>
        <taxon>Alphaproteobacteria</taxon>
        <taxon>Hyphomicrobiales</taxon>
        <taxon>Aurantimonadaceae</taxon>
        <taxon>Fulvimarina</taxon>
    </lineage>
</organism>
<gene>
    <name evidence="1" type="ORF">DYI37_04025</name>
</gene>
<protein>
    <submittedName>
        <fullName evidence="1">Uncharacterized protein</fullName>
    </submittedName>
</protein>
<dbReference type="EMBL" id="QURL01000002">
    <property type="protein sequence ID" value="RFC65042.1"/>
    <property type="molecule type" value="Genomic_DNA"/>
</dbReference>
<dbReference type="Proteomes" id="UP000264310">
    <property type="component" value="Unassembled WGS sequence"/>
</dbReference>
<keyword evidence="2" id="KW-1185">Reference proteome</keyword>
<dbReference type="AlphaFoldDB" id="A0A371X724"/>
<evidence type="ECO:0000313" key="2">
    <source>
        <dbReference type="Proteomes" id="UP000264310"/>
    </source>
</evidence>
<name>A0A371X724_9HYPH</name>
<evidence type="ECO:0000313" key="1">
    <source>
        <dbReference type="EMBL" id="RFC65042.1"/>
    </source>
</evidence>
<reference evidence="1 2" key="1">
    <citation type="submission" date="2018-08" db="EMBL/GenBank/DDBJ databases">
        <title>Fulvimarina sp. 85, whole genome shotgun sequence.</title>
        <authorList>
            <person name="Tuo L."/>
        </authorList>
    </citation>
    <scope>NUCLEOTIDE SEQUENCE [LARGE SCALE GENOMIC DNA]</scope>
    <source>
        <strain evidence="1 2">85</strain>
    </source>
</reference>